<dbReference type="Proteomes" id="UP001341840">
    <property type="component" value="Unassembled WGS sequence"/>
</dbReference>
<feature type="region of interest" description="Disordered" evidence="1">
    <location>
        <begin position="62"/>
        <end position="100"/>
    </location>
</feature>
<feature type="region of interest" description="Disordered" evidence="1">
    <location>
        <begin position="1"/>
        <end position="29"/>
    </location>
</feature>
<evidence type="ECO:0000256" key="1">
    <source>
        <dbReference type="SAM" id="MobiDB-lite"/>
    </source>
</evidence>
<gene>
    <name evidence="2" type="ORF">PIB30_089896</name>
</gene>
<feature type="compositionally biased region" description="Basic and acidic residues" evidence="1">
    <location>
        <begin position="1"/>
        <end position="10"/>
    </location>
</feature>
<sequence>MENREPEQNHTPRRQLATPRHGSSCPNTWKLCPSVPLATTNSSKPCLGALSQCLGVLLIKAQPHEDQGTPRRHTSTPRHGKLSSSTKLAPRPRPGVLHQRPSVGVSKLIFYDSRLGVEPEVQA</sequence>
<proteinExistence type="predicted"/>
<feature type="compositionally biased region" description="Basic residues" evidence="1">
    <location>
        <begin position="70"/>
        <end position="81"/>
    </location>
</feature>
<keyword evidence="3" id="KW-1185">Reference proteome</keyword>
<name>A0ABU6VST9_9FABA</name>
<organism evidence="2 3">
    <name type="scientific">Stylosanthes scabra</name>
    <dbReference type="NCBI Taxonomy" id="79078"/>
    <lineage>
        <taxon>Eukaryota</taxon>
        <taxon>Viridiplantae</taxon>
        <taxon>Streptophyta</taxon>
        <taxon>Embryophyta</taxon>
        <taxon>Tracheophyta</taxon>
        <taxon>Spermatophyta</taxon>
        <taxon>Magnoliopsida</taxon>
        <taxon>eudicotyledons</taxon>
        <taxon>Gunneridae</taxon>
        <taxon>Pentapetalae</taxon>
        <taxon>rosids</taxon>
        <taxon>fabids</taxon>
        <taxon>Fabales</taxon>
        <taxon>Fabaceae</taxon>
        <taxon>Papilionoideae</taxon>
        <taxon>50 kb inversion clade</taxon>
        <taxon>dalbergioids sensu lato</taxon>
        <taxon>Dalbergieae</taxon>
        <taxon>Pterocarpus clade</taxon>
        <taxon>Stylosanthes</taxon>
    </lineage>
</organism>
<comment type="caution">
    <text evidence="2">The sequence shown here is derived from an EMBL/GenBank/DDBJ whole genome shotgun (WGS) entry which is preliminary data.</text>
</comment>
<accession>A0ABU6VST9</accession>
<reference evidence="2 3" key="1">
    <citation type="journal article" date="2023" name="Plants (Basel)">
        <title>Bridging the Gap: Combining Genomics and Transcriptomics Approaches to Understand Stylosanthes scabra, an Orphan Legume from the Brazilian Caatinga.</title>
        <authorList>
            <person name="Ferreira-Neto J.R.C."/>
            <person name="da Silva M.D."/>
            <person name="Binneck E."/>
            <person name="de Melo N.F."/>
            <person name="da Silva R.H."/>
            <person name="de Melo A.L.T.M."/>
            <person name="Pandolfi V."/>
            <person name="Bustamante F.O."/>
            <person name="Brasileiro-Vidal A.C."/>
            <person name="Benko-Iseppon A.M."/>
        </authorList>
    </citation>
    <scope>NUCLEOTIDE SEQUENCE [LARGE SCALE GENOMIC DNA]</scope>
    <source>
        <tissue evidence="2">Leaves</tissue>
    </source>
</reference>
<evidence type="ECO:0000313" key="2">
    <source>
        <dbReference type="EMBL" id="MED6176614.1"/>
    </source>
</evidence>
<evidence type="ECO:0000313" key="3">
    <source>
        <dbReference type="Proteomes" id="UP001341840"/>
    </source>
</evidence>
<dbReference type="EMBL" id="JASCZI010152739">
    <property type="protein sequence ID" value="MED6176614.1"/>
    <property type="molecule type" value="Genomic_DNA"/>
</dbReference>
<protein>
    <submittedName>
        <fullName evidence="2">Uncharacterized protein</fullName>
    </submittedName>
</protein>